<dbReference type="EMBL" id="WSZM01000840">
    <property type="protein sequence ID" value="KAF4029312.1"/>
    <property type="molecule type" value="Genomic_DNA"/>
</dbReference>
<evidence type="ECO:0000313" key="2">
    <source>
        <dbReference type="EMBL" id="KAF4144160.1"/>
    </source>
</evidence>
<keyword evidence="3" id="KW-1185">Reference proteome</keyword>
<evidence type="ECO:0000313" key="3">
    <source>
        <dbReference type="Proteomes" id="UP000602510"/>
    </source>
</evidence>
<dbReference type="Proteomes" id="UP000704712">
    <property type="component" value="Unassembled WGS sequence"/>
</dbReference>
<gene>
    <name evidence="1" type="ORF">GN244_ATG18962</name>
    <name evidence="2" type="ORF">GN958_ATG06651</name>
</gene>
<evidence type="ECO:0000313" key="1">
    <source>
        <dbReference type="EMBL" id="KAF4029312.1"/>
    </source>
</evidence>
<accession>A0A833S5U1</accession>
<dbReference type="AlphaFoldDB" id="A0A833S5U1"/>
<dbReference type="Proteomes" id="UP000602510">
    <property type="component" value="Unassembled WGS sequence"/>
</dbReference>
<proteinExistence type="predicted"/>
<sequence>MVAILAMSVNASFTAFQGINSNVQMDQALTDSLSVVGTKRKLRAAKAIDGDDDNEERAGPSNIFKEFANLLKGKKIDPAKVTPVDPKVLSGIDSRLMKNAFGELDLSIVKAMPKEEWKVTRTRNSLIKQGYSLDDVFTSKVYPKLEGRSFDADALPLYVRISEQTAQQRGGLDQYGVGTLVTNMGQEKLMKYINLGLNSKNHVAVATAERLRAGLVSKWKTEMKPVNYVATALKGGKQANSLDNTKVVNTYRALWNEAHAAKLKPNTVG</sequence>
<protein>
    <submittedName>
        <fullName evidence="1">Uncharacterized protein</fullName>
    </submittedName>
</protein>
<name>A0A833S5U1_PHYIN</name>
<comment type="caution">
    <text evidence="1">The sequence shown here is derived from an EMBL/GenBank/DDBJ whole genome shotgun (WGS) entry which is preliminary data.</text>
</comment>
<reference evidence="1" key="1">
    <citation type="submission" date="2020-04" db="EMBL/GenBank/DDBJ databases">
        <title>Hybrid Assembly of Korean Phytophthora infestans isolates.</title>
        <authorList>
            <person name="Prokchorchik M."/>
            <person name="Lee Y."/>
            <person name="Seo J."/>
            <person name="Cho J.-H."/>
            <person name="Park Y.-E."/>
            <person name="Jang D.-C."/>
            <person name="Im J.-S."/>
            <person name="Choi J.-G."/>
            <person name="Park H.-J."/>
            <person name="Lee G.-B."/>
            <person name="Lee Y.-G."/>
            <person name="Hong S.-Y."/>
            <person name="Cho K."/>
            <person name="Sohn K.H."/>
        </authorList>
    </citation>
    <scope>NUCLEOTIDE SEQUENCE</scope>
    <source>
        <strain evidence="1">KR_1_A1</strain>
        <strain evidence="2">KR_2_A2</strain>
    </source>
</reference>
<dbReference type="EMBL" id="JAACNO010000888">
    <property type="protein sequence ID" value="KAF4144160.1"/>
    <property type="molecule type" value="Genomic_DNA"/>
</dbReference>
<organism evidence="1 3">
    <name type="scientific">Phytophthora infestans</name>
    <name type="common">Potato late blight agent</name>
    <name type="synonym">Botrytis infestans</name>
    <dbReference type="NCBI Taxonomy" id="4787"/>
    <lineage>
        <taxon>Eukaryota</taxon>
        <taxon>Sar</taxon>
        <taxon>Stramenopiles</taxon>
        <taxon>Oomycota</taxon>
        <taxon>Peronosporomycetes</taxon>
        <taxon>Peronosporales</taxon>
        <taxon>Peronosporaceae</taxon>
        <taxon>Phytophthora</taxon>
    </lineage>
</organism>